<reference evidence="2" key="1">
    <citation type="journal article" date="2012" name="MBio">
        <title>Comparative genome analysis of Trichophyton rubrum and related dermatophytes reveals candidate genes involved in infection.</title>
        <authorList>
            <person name="Martinez D.A."/>
            <person name="Oliver B.G."/>
            <person name="Graeser Y."/>
            <person name="Goldberg J.M."/>
            <person name="Li W."/>
            <person name="Martinez-Rossi N.M."/>
            <person name="Monod M."/>
            <person name="Shelest E."/>
            <person name="Barton R.C."/>
            <person name="Birch E."/>
            <person name="Brakhage A.A."/>
            <person name="Chen Z."/>
            <person name="Gurr S.J."/>
            <person name="Heiman D."/>
            <person name="Heitman J."/>
            <person name="Kosti I."/>
            <person name="Rossi A."/>
            <person name="Saif S."/>
            <person name="Samalova M."/>
            <person name="Saunders C.W."/>
            <person name="Shea T."/>
            <person name="Summerbell R.C."/>
            <person name="Xu J."/>
            <person name="Young S."/>
            <person name="Zeng Q."/>
            <person name="Birren B.W."/>
            <person name="Cuomo C.A."/>
            <person name="White T.C."/>
        </authorList>
    </citation>
    <scope>NUCLEOTIDE SEQUENCE [LARGE SCALE GENOMIC DNA]</scope>
    <source>
        <strain evidence="2">ATCC MYA-4604 / CBS 118893</strain>
    </source>
</reference>
<dbReference type="GeneID" id="10027965"/>
<proteinExistence type="predicted"/>
<dbReference type="HOGENOM" id="CLU_2276821_0_0_1"/>
<gene>
    <name evidence="1" type="ORF">MGYG_05280</name>
</gene>
<sequence>MHTITAGRNRQDTARNLGVPVCSAVTKDWNTNEAPPPGMNLEILLRRTLGAVDSGSRISELPKDTEYLTWNMNDLDIGKDGRIDLSYSCIMQRNELGQAKMV</sequence>
<name>E4UVF3_ARTGP</name>
<dbReference type="AlphaFoldDB" id="E4UVF3"/>
<evidence type="ECO:0000313" key="2">
    <source>
        <dbReference type="Proteomes" id="UP000002669"/>
    </source>
</evidence>
<dbReference type="Proteomes" id="UP000002669">
    <property type="component" value="Unassembled WGS sequence"/>
</dbReference>
<evidence type="ECO:0000313" key="1">
    <source>
        <dbReference type="EMBL" id="EFR02280.1"/>
    </source>
</evidence>
<dbReference type="EMBL" id="DS989825">
    <property type="protein sequence ID" value="EFR02280.1"/>
    <property type="molecule type" value="Genomic_DNA"/>
</dbReference>
<dbReference type="InParanoid" id="E4UVF3"/>
<protein>
    <submittedName>
        <fullName evidence="1">Uncharacterized protein</fullName>
    </submittedName>
</protein>
<dbReference type="RefSeq" id="XP_003172691.1">
    <property type="nucleotide sequence ID" value="XM_003172643.1"/>
</dbReference>
<accession>E4UVF3</accession>
<dbReference type="VEuPathDB" id="FungiDB:MGYG_05280"/>
<keyword evidence="2" id="KW-1185">Reference proteome</keyword>
<organism evidence="2">
    <name type="scientific">Arthroderma gypseum (strain ATCC MYA-4604 / CBS 118893)</name>
    <name type="common">Microsporum gypseum</name>
    <dbReference type="NCBI Taxonomy" id="535722"/>
    <lineage>
        <taxon>Eukaryota</taxon>
        <taxon>Fungi</taxon>
        <taxon>Dikarya</taxon>
        <taxon>Ascomycota</taxon>
        <taxon>Pezizomycotina</taxon>
        <taxon>Eurotiomycetes</taxon>
        <taxon>Eurotiomycetidae</taxon>
        <taxon>Onygenales</taxon>
        <taxon>Arthrodermataceae</taxon>
        <taxon>Nannizzia</taxon>
    </lineage>
</organism>